<dbReference type="InterPro" id="IPR021268">
    <property type="entry name" value="DUF2845"/>
</dbReference>
<gene>
    <name evidence="2" type="ORF">GCM10007966_13110</name>
</gene>
<evidence type="ECO:0000313" key="2">
    <source>
        <dbReference type="EMBL" id="GGI85876.1"/>
    </source>
</evidence>
<reference evidence="2" key="1">
    <citation type="journal article" date="2014" name="Int. J. Syst. Evol. Microbiol.">
        <title>Complete genome sequence of Corynebacterium casei LMG S-19264T (=DSM 44701T), isolated from a smear-ripened cheese.</title>
        <authorList>
            <consortium name="US DOE Joint Genome Institute (JGI-PGF)"/>
            <person name="Walter F."/>
            <person name="Albersmeier A."/>
            <person name="Kalinowski J."/>
            <person name="Ruckert C."/>
        </authorList>
    </citation>
    <scope>NUCLEOTIDE SEQUENCE</scope>
    <source>
        <strain evidence="2">JCM 13919</strain>
    </source>
</reference>
<dbReference type="Pfam" id="PF11006">
    <property type="entry name" value="DUF2845"/>
    <property type="match status" value="2"/>
</dbReference>
<dbReference type="Proteomes" id="UP000630149">
    <property type="component" value="Unassembled WGS sequence"/>
</dbReference>
<protein>
    <recommendedName>
        <fullName evidence="4">DUF2845 domain-containing protein</fullName>
    </recommendedName>
</protein>
<comment type="caution">
    <text evidence="2">The sequence shown here is derived from an EMBL/GenBank/DDBJ whole genome shotgun (WGS) entry which is preliminary data.</text>
</comment>
<proteinExistence type="predicted"/>
<name>A0A917JUP1_9GAMM</name>
<keyword evidence="1" id="KW-0732">Signal</keyword>
<sequence>MTQKSLLLLVASLFPMATLAQDTIYCPAHAAYIKVGMTAEQVLAACGPPLNRQVGDRVTKRVPVTQLIYNSLNSGFDSWGGTTNLYDQWSLPQGPSGVNLEVDIMNNKVIAIKFNGSSSNAISMCSGGSFEIGDDQSQVFQACGSPSTTNNTYINQPVPTNQKPEVWVYQNDKFQQPFSLTIINGKLESISQ</sequence>
<keyword evidence="3" id="KW-1185">Reference proteome</keyword>
<feature type="chain" id="PRO_5037885049" description="DUF2845 domain-containing protein" evidence="1">
    <location>
        <begin position="21"/>
        <end position="192"/>
    </location>
</feature>
<dbReference type="AlphaFoldDB" id="A0A917JUP1"/>
<dbReference type="RefSeq" id="WP_165481146.1">
    <property type="nucleotide sequence ID" value="NZ_BMOB01000005.1"/>
</dbReference>
<reference evidence="2" key="2">
    <citation type="submission" date="2020-09" db="EMBL/GenBank/DDBJ databases">
        <authorList>
            <person name="Sun Q."/>
            <person name="Ohkuma M."/>
        </authorList>
    </citation>
    <scope>NUCLEOTIDE SEQUENCE</scope>
    <source>
        <strain evidence="2">JCM 13919</strain>
    </source>
</reference>
<dbReference type="EMBL" id="BMOB01000005">
    <property type="protein sequence ID" value="GGI85876.1"/>
    <property type="molecule type" value="Genomic_DNA"/>
</dbReference>
<evidence type="ECO:0000313" key="3">
    <source>
        <dbReference type="Proteomes" id="UP000630149"/>
    </source>
</evidence>
<evidence type="ECO:0008006" key="4">
    <source>
        <dbReference type="Google" id="ProtNLM"/>
    </source>
</evidence>
<organism evidence="2 3">
    <name type="scientific">Legionella impletisoli</name>
    <dbReference type="NCBI Taxonomy" id="343510"/>
    <lineage>
        <taxon>Bacteria</taxon>
        <taxon>Pseudomonadati</taxon>
        <taxon>Pseudomonadota</taxon>
        <taxon>Gammaproteobacteria</taxon>
        <taxon>Legionellales</taxon>
        <taxon>Legionellaceae</taxon>
        <taxon>Legionella</taxon>
    </lineage>
</organism>
<evidence type="ECO:0000256" key="1">
    <source>
        <dbReference type="SAM" id="SignalP"/>
    </source>
</evidence>
<feature type="signal peptide" evidence="1">
    <location>
        <begin position="1"/>
        <end position="20"/>
    </location>
</feature>
<accession>A0A917JUP1</accession>